<dbReference type="EMBL" id="AF104409">
    <property type="protein sequence ID" value="AAD21966.1"/>
    <property type="molecule type" value="Genomic_DNA"/>
</dbReference>
<organism evidence="2">
    <name type="scientific">Streptococcus pyogenes</name>
    <dbReference type="NCBI Taxonomy" id="1314"/>
    <lineage>
        <taxon>Bacteria</taxon>
        <taxon>Bacillati</taxon>
        <taxon>Bacillota</taxon>
        <taxon>Bacilli</taxon>
        <taxon>Lactobacillales</taxon>
        <taxon>Streptococcaceae</taxon>
        <taxon>Streptococcus</taxon>
    </lineage>
</organism>
<feature type="non-terminal residue" evidence="2">
    <location>
        <position position="95"/>
    </location>
</feature>
<proteinExistence type="predicted"/>
<accession>Q9X4B5</accession>
<feature type="compositionally biased region" description="Basic and acidic residues" evidence="1">
    <location>
        <begin position="70"/>
        <end position="82"/>
    </location>
</feature>
<sequence length="95" mass="10982">ESSPRSPDAYDPASREVLGRIDQCSTTIKVLRTGSFHKNSECSLRPFRKRNKSSNDLYHAELNATYSKNRLDHRQRMKHEQKSFATTISRIIKTS</sequence>
<feature type="region of interest" description="Disordered" evidence="1">
    <location>
        <begin position="70"/>
        <end position="95"/>
    </location>
</feature>
<feature type="non-terminal residue" evidence="2">
    <location>
        <position position="1"/>
    </location>
</feature>
<dbReference type="AlphaFoldDB" id="Q9X4B5"/>
<evidence type="ECO:0000256" key="1">
    <source>
        <dbReference type="SAM" id="MobiDB-lite"/>
    </source>
</evidence>
<name>Q9X4B5_STRPY</name>
<protein>
    <submittedName>
        <fullName evidence="2">M protein</fullName>
    </submittedName>
</protein>
<reference evidence="2" key="1">
    <citation type="journal article" date="2000" name="J. Clin. Microbiol.">
        <title>Epidemiological analysis of non-M-typeable group A Streptococcus isolates from a Thai population in northern Thailand.</title>
        <authorList>
            <person name="Pruksakorn S."/>
            <person name="Sittisombut N."/>
            <person name="Phornphutkul C."/>
            <person name="Pruksachatkunakorn C."/>
            <person name="Good M.F."/>
            <person name="Brandt E."/>
        </authorList>
    </citation>
    <scope>NUCLEOTIDE SEQUENCE</scope>
    <source>
        <strain evidence="2">cmu417</strain>
    </source>
</reference>
<feature type="compositionally biased region" description="Polar residues" evidence="1">
    <location>
        <begin position="83"/>
        <end position="95"/>
    </location>
</feature>
<evidence type="ECO:0000313" key="2">
    <source>
        <dbReference type="EMBL" id="AAD21966.1"/>
    </source>
</evidence>